<keyword evidence="8" id="KW-0997">Cell inner membrane</keyword>
<feature type="binding site" evidence="8">
    <location>
        <position position="383"/>
    </location>
    <ligand>
        <name>[4Fe-4S] cluster</name>
        <dbReference type="ChEBI" id="CHEBI:49883"/>
        <label>1</label>
    </ligand>
</feature>
<dbReference type="SUPFAM" id="SSF142019">
    <property type="entry name" value="Nqo1 FMN-binding domain-like"/>
    <property type="match status" value="1"/>
</dbReference>
<comment type="function">
    <text evidence="8">Part of a membrane-bound complex that couples electron transfer with translocation of ions across the membrane.</text>
</comment>
<dbReference type="InterPro" id="IPR017900">
    <property type="entry name" value="4Fe4S_Fe_S_CS"/>
</dbReference>
<dbReference type="GO" id="GO:0009055">
    <property type="term" value="F:electron transfer activity"/>
    <property type="evidence" value="ECO:0007669"/>
    <property type="project" value="InterPro"/>
</dbReference>
<dbReference type="NCBIfam" id="TIGR01945">
    <property type="entry name" value="rnfC"/>
    <property type="match status" value="1"/>
</dbReference>
<dbReference type="InterPro" id="IPR037225">
    <property type="entry name" value="Nuo51_FMN-bd_sf"/>
</dbReference>
<comment type="cofactor">
    <cofactor evidence="8">
        <name>[4Fe-4S] cluster</name>
        <dbReference type="ChEBI" id="CHEBI:49883"/>
    </cofactor>
    <text evidence="8">Binds 2 [4Fe-4S] clusters per subunit.</text>
</comment>
<dbReference type="EC" id="7.-.-.-" evidence="8"/>
<dbReference type="EMBL" id="AMRG01000020">
    <property type="protein sequence ID" value="EKE79904.1"/>
    <property type="molecule type" value="Genomic_DNA"/>
</dbReference>
<feature type="binding site" evidence="8">
    <location>
        <position position="422"/>
    </location>
    <ligand>
        <name>[4Fe-4S] cluster</name>
        <dbReference type="ChEBI" id="CHEBI:49883"/>
        <label>2</label>
    </ligand>
</feature>
<feature type="binding site" evidence="8">
    <location>
        <position position="419"/>
    </location>
    <ligand>
        <name>[4Fe-4S] cluster</name>
        <dbReference type="ChEBI" id="CHEBI:49883"/>
        <label>2</label>
    </ligand>
</feature>
<feature type="compositionally biased region" description="Basic and acidic residues" evidence="9">
    <location>
        <begin position="532"/>
        <end position="552"/>
    </location>
</feature>
<feature type="compositionally biased region" description="Basic and acidic residues" evidence="9">
    <location>
        <begin position="567"/>
        <end position="599"/>
    </location>
</feature>
<evidence type="ECO:0000256" key="3">
    <source>
        <dbReference type="ARBA" id="ARBA00022723"/>
    </source>
</evidence>
<evidence type="ECO:0000256" key="8">
    <source>
        <dbReference type="HAMAP-Rule" id="MF_00461"/>
    </source>
</evidence>
<accession>K2KAE5</accession>
<keyword evidence="8" id="KW-1278">Translocase</keyword>
<dbReference type="InterPro" id="IPR010208">
    <property type="entry name" value="Ion_transpt_RnfC/RsxC"/>
</dbReference>
<dbReference type="NCBIfam" id="NF003454">
    <property type="entry name" value="PRK05035.1"/>
    <property type="match status" value="1"/>
</dbReference>
<feature type="compositionally biased region" description="Low complexity" evidence="9">
    <location>
        <begin position="508"/>
        <end position="528"/>
    </location>
</feature>
<keyword evidence="8" id="KW-0472">Membrane</keyword>
<feature type="binding site" evidence="8">
    <location>
        <position position="380"/>
    </location>
    <ligand>
        <name>[4Fe-4S] cluster</name>
        <dbReference type="ChEBI" id="CHEBI:49883"/>
        <label>1</label>
    </ligand>
</feature>
<evidence type="ECO:0000256" key="2">
    <source>
        <dbReference type="ARBA" id="ARBA00022485"/>
    </source>
</evidence>
<dbReference type="InterPro" id="IPR026902">
    <property type="entry name" value="RnfC_N"/>
</dbReference>
<dbReference type="eggNOG" id="COG4656">
    <property type="taxonomic scope" value="Bacteria"/>
</dbReference>
<comment type="caution">
    <text evidence="11">The sequence shown here is derived from an EMBL/GenBank/DDBJ whole genome shotgun (WGS) entry which is preliminary data.</text>
</comment>
<evidence type="ECO:0000259" key="10">
    <source>
        <dbReference type="PROSITE" id="PS51379"/>
    </source>
</evidence>
<dbReference type="STRING" id="740709.A10D4_12393"/>
<gene>
    <name evidence="8" type="primary">rnfC</name>
    <name evidence="11" type="ORF">A10D4_12393</name>
</gene>
<evidence type="ECO:0000256" key="1">
    <source>
        <dbReference type="ARBA" id="ARBA00022448"/>
    </source>
</evidence>
<organism evidence="11 12">
    <name type="scientific">Idiomarina xiamenensis 10-D-4</name>
    <dbReference type="NCBI Taxonomy" id="740709"/>
    <lineage>
        <taxon>Bacteria</taxon>
        <taxon>Pseudomonadati</taxon>
        <taxon>Pseudomonadota</taxon>
        <taxon>Gammaproteobacteria</taxon>
        <taxon>Alteromonadales</taxon>
        <taxon>Idiomarinaceae</taxon>
        <taxon>Idiomarina</taxon>
    </lineage>
</organism>
<evidence type="ECO:0000256" key="6">
    <source>
        <dbReference type="ARBA" id="ARBA00023004"/>
    </source>
</evidence>
<evidence type="ECO:0000256" key="9">
    <source>
        <dbReference type="SAM" id="MobiDB-lite"/>
    </source>
</evidence>
<dbReference type="Gene3D" id="3.40.50.11540">
    <property type="entry name" value="NADH-ubiquinone oxidoreductase 51kDa subunit"/>
    <property type="match status" value="1"/>
</dbReference>
<dbReference type="PROSITE" id="PS00198">
    <property type="entry name" value="4FE4S_FER_1"/>
    <property type="match status" value="1"/>
</dbReference>
<keyword evidence="2 8" id="KW-0004">4Fe-4S</keyword>
<keyword evidence="5 8" id="KW-0249">Electron transport</keyword>
<dbReference type="GO" id="GO:0051539">
    <property type="term" value="F:4 iron, 4 sulfur cluster binding"/>
    <property type="evidence" value="ECO:0007669"/>
    <property type="project" value="UniProtKB-KW"/>
</dbReference>
<sequence>MQRSKAQIEQGHIWTFPGGIHPPQRKTLSNASAIARPPLPPQLVLLVRQHIGQAGDIQVQVGDQVLKGQPLTASGASRGLPLHAPTSGLVTAIEERPSAHPSALPELAVMITPDGEERWIERQPLRNYQQLDAASLIDLIQQAGIAGLGGAGFPTAQKLAPQKPLDYLIINGVECEPYITADDRLMREYAADIVAGIEILQHITHIERVLIGIEDNKPEAIMAMREACQNKPQLSVREVPTKYPSGGEKQLIQLLTGRQVPSRGLPIDIGLLVQNVGTAFAVKRAIIDGEPLLERVVTLTGEALQRPGNVWALLGTPVKHLLHYAEYQPQSNGKIIMGGPMMGFTLPTDAVPIVKISNCVLAPTTQELPDSGAEMPCIRCGACADVCPASLLPQQLQWLAKAKDYDALDEHNLFDCIECGACAYVCPSDIPLVHYYRQAKAEIRQVAREKAKAEIARERFEARQARLEREKEERLARHRKASAARQAAQADTGNDGDNAKANTGEPSAAVKAALARAKAKKQAQQAGAENEVDVKTDSDEKQTATTKTDDKSAAVAAAIARAKAKKAKPDGSPDNSEMARLREQRKAEARQRKAEREQQAEQQQAAKTTTHDEAPQQASDDKRQAAVQAAIARAKAKKQAAQAQTDVAKNDAASNPTNSDESADSNPASTDKPATDDDRKQAAIKAAIARAKAKKQAAQSSTTQQPQDDNDS</sequence>
<dbReference type="HAMAP" id="MF_00461">
    <property type="entry name" value="RsxC_RnfC"/>
    <property type="match status" value="1"/>
</dbReference>
<evidence type="ECO:0000256" key="4">
    <source>
        <dbReference type="ARBA" id="ARBA00022737"/>
    </source>
</evidence>
<dbReference type="GO" id="GO:0022900">
    <property type="term" value="P:electron transport chain"/>
    <property type="evidence" value="ECO:0007669"/>
    <property type="project" value="UniProtKB-UniRule"/>
</dbReference>
<dbReference type="GO" id="GO:0005886">
    <property type="term" value="C:plasma membrane"/>
    <property type="evidence" value="ECO:0007669"/>
    <property type="project" value="UniProtKB-SubCell"/>
</dbReference>
<keyword evidence="3 8" id="KW-0479">Metal-binding</keyword>
<feature type="compositionally biased region" description="Basic and acidic residues" evidence="9">
    <location>
        <begin position="609"/>
        <end position="624"/>
    </location>
</feature>
<comment type="subunit">
    <text evidence="8">The complex is composed of six subunits: RnfA, RnfB, RnfC, RnfD, RnfE and RnfG.</text>
</comment>
<keyword evidence="4 8" id="KW-0677">Repeat</keyword>
<keyword evidence="7 8" id="KW-0411">Iron-sulfur</keyword>
<feature type="domain" description="4Fe-4S ferredoxin-type" evidence="10">
    <location>
        <begin position="404"/>
        <end position="436"/>
    </location>
</feature>
<reference evidence="11 12" key="1">
    <citation type="journal article" date="2012" name="J. Bacteriol.">
        <title>Genome Sequence of Idiomarina xiamenensis Type Strain 10-D-4.</title>
        <authorList>
            <person name="Lai Q."/>
            <person name="Wang L."/>
            <person name="Wang W."/>
            <person name="Shao Z."/>
        </authorList>
    </citation>
    <scope>NUCLEOTIDE SEQUENCE [LARGE SCALE GENOMIC DNA]</scope>
    <source>
        <strain evidence="11 12">10-D-4</strain>
    </source>
</reference>
<feature type="binding site" evidence="8">
    <location>
        <position position="416"/>
    </location>
    <ligand>
        <name>[4Fe-4S] cluster</name>
        <dbReference type="ChEBI" id="CHEBI:49883"/>
        <label>2</label>
    </ligand>
</feature>
<dbReference type="InterPro" id="IPR011538">
    <property type="entry name" value="Nuo51_FMN-bd"/>
</dbReference>
<evidence type="ECO:0000313" key="11">
    <source>
        <dbReference type="EMBL" id="EKE79904.1"/>
    </source>
</evidence>
<keyword evidence="12" id="KW-1185">Reference proteome</keyword>
<dbReference type="GO" id="GO:0046872">
    <property type="term" value="F:metal ion binding"/>
    <property type="evidence" value="ECO:0007669"/>
    <property type="project" value="UniProtKB-KW"/>
</dbReference>
<evidence type="ECO:0000256" key="5">
    <source>
        <dbReference type="ARBA" id="ARBA00022982"/>
    </source>
</evidence>
<dbReference type="SUPFAM" id="SSF46548">
    <property type="entry name" value="alpha-helical ferredoxin"/>
    <property type="match status" value="1"/>
</dbReference>
<dbReference type="OrthoDB" id="9767754at2"/>
<keyword evidence="6 8" id="KW-0408">Iron</keyword>
<dbReference type="Gene3D" id="3.30.70.20">
    <property type="match status" value="1"/>
</dbReference>
<dbReference type="Pfam" id="PF01512">
    <property type="entry name" value="Complex1_51K"/>
    <property type="match status" value="1"/>
</dbReference>
<comment type="subcellular location">
    <subcellularLocation>
        <location evidence="8">Cell inner membrane</location>
        <topology evidence="8">Peripheral membrane protein</topology>
    </subcellularLocation>
</comment>
<evidence type="ECO:0000256" key="7">
    <source>
        <dbReference type="ARBA" id="ARBA00023014"/>
    </source>
</evidence>
<name>K2KAE5_9GAMM</name>
<dbReference type="PATRIC" id="fig|740709.3.peg.2505"/>
<dbReference type="Pfam" id="PF13375">
    <property type="entry name" value="RnfC_N"/>
    <property type="match status" value="1"/>
</dbReference>
<dbReference type="PANTHER" id="PTHR43034">
    <property type="entry name" value="ION-TRANSLOCATING OXIDOREDUCTASE COMPLEX SUBUNIT C"/>
    <property type="match status" value="1"/>
</dbReference>
<feature type="domain" description="4Fe-4S ferredoxin-type" evidence="10">
    <location>
        <begin position="367"/>
        <end position="397"/>
    </location>
</feature>
<feature type="compositionally biased region" description="Polar residues" evidence="9">
    <location>
        <begin position="652"/>
        <end position="669"/>
    </location>
</feature>
<dbReference type="AlphaFoldDB" id="K2KAE5"/>
<feature type="binding site" evidence="8">
    <location>
        <position position="426"/>
    </location>
    <ligand>
        <name>[4Fe-4S] cluster</name>
        <dbReference type="ChEBI" id="CHEBI:49883"/>
        <label>1</label>
    </ligand>
</feature>
<proteinExistence type="inferred from homology"/>
<dbReference type="Pfam" id="PF12838">
    <property type="entry name" value="Fer4_7"/>
    <property type="match status" value="1"/>
</dbReference>
<evidence type="ECO:0000313" key="12">
    <source>
        <dbReference type="Proteomes" id="UP000014115"/>
    </source>
</evidence>
<dbReference type="RefSeq" id="WP_008489885.1">
    <property type="nucleotide sequence ID" value="NZ_AMRG01000020.1"/>
</dbReference>
<dbReference type="InterPro" id="IPR017896">
    <property type="entry name" value="4Fe4S_Fe-S-bd"/>
</dbReference>
<feature type="binding site" evidence="8">
    <location>
        <position position="387"/>
    </location>
    <ligand>
        <name>[4Fe-4S] cluster</name>
        <dbReference type="ChEBI" id="CHEBI:49883"/>
        <label>2</label>
    </ligand>
</feature>
<feature type="region of interest" description="Disordered" evidence="9">
    <location>
        <begin position="468"/>
        <end position="712"/>
    </location>
</feature>
<feature type="compositionally biased region" description="Low complexity" evidence="9">
    <location>
        <begin position="625"/>
        <end position="647"/>
    </location>
</feature>
<keyword evidence="8" id="KW-1003">Cell membrane</keyword>
<feature type="compositionally biased region" description="Low complexity" evidence="9">
    <location>
        <begin position="683"/>
        <end position="705"/>
    </location>
</feature>
<comment type="similarity">
    <text evidence="8">Belongs to the 4Fe4S bacterial-type ferredoxin family. RnfC subfamily.</text>
</comment>
<protein>
    <recommendedName>
        <fullName evidence="8">Ion-translocating oxidoreductase complex subunit C</fullName>
        <ecNumber evidence="8">7.-.-.-</ecNumber>
    </recommendedName>
    <alternativeName>
        <fullName evidence="8">Rnf electron transport complex subunit C</fullName>
    </alternativeName>
</protein>
<dbReference type="PROSITE" id="PS51379">
    <property type="entry name" value="4FE4S_FER_2"/>
    <property type="match status" value="2"/>
</dbReference>
<keyword evidence="1 8" id="KW-0813">Transport</keyword>
<dbReference type="FunFam" id="3.30.70.20:FF:000044">
    <property type="entry name" value="Ion-translocating oxidoreductase complex subunit C"/>
    <property type="match status" value="1"/>
</dbReference>
<dbReference type="Proteomes" id="UP000014115">
    <property type="component" value="Unassembled WGS sequence"/>
</dbReference>
<dbReference type="PANTHER" id="PTHR43034:SF2">
    <property type="entry name" value="ION-TRANSLOCATING OXIDOREDUCTASE COMPLEX SUBUNIT C"/>
    <property type="match status" value="1"/>
</dbReference>
<feature type="binding site" evidence="8">
    <location>
        <position position="377"/>
    </location>
    <ligand>
        <name>[4Fe-4S] cluster</name>
        <dbReference type="ChEBI" id="CHEBI:49883"/>
        <label>1</label>
    </ligand>
</feature>